<evidence type="ECO:0000256" key="1">
    <source>
        <dbReference type="SAM" id="Phobius"/>
    </source>
</evidence>
<reference evidence="2 3" key="1">
    <citation type="submission" date="2006-08" db="EMBL/GenBank/DDBJ databases">
        <title>Complete sequence of Maricaulis maris MCS10.</title>
        <authorList>
            <consortium name="US DOE Joint Genome Institute"/>
            <person name="Copeland A."/>
            <person name="Lucas S."/>
            <person name="Lapidus A."/>
            <person name="Barry K."/>
            <person name="Detter J.C."/>
            <person name="Glavina del Rio T."/>
            <person name="Hammon N."/>
            <person name="Israni S."/>
            <person name="Dalin E."/>
            <person name="Tice H."/>
            <person name="Pitluck S."/>
            <person name="Saunders E."/>
            <person name="Brettin T."/>
            <person name="Bruce D."/>
            <person name="Han C."/>
            <person name="Tapia R."/>
            <person name="Gilna P."/>
            <person name="Schmutz J."/>
            <person name="Larimer F."/>
            <person name="Land M."/>
            <person name="Hauser L."/>
            <person name="Kyrpides N."/>
            <person name="Mikhailova N."/>
            <person name="Viollier P."/>
            <person name="Stephens C."/>
            <person name="Richardson P."/>
        </authorList>
    </citation>
    <scope>NUCLEOTIDE SEQUENCE [LARGE SCALE GENOMIC DNA]</scope>
    <source>
        <strain evidence="2 3">MCS10</strain>
    </source>
</reference>
<keyword evidence="1" id="KW-0812">Transmembrane</keyword>
<organism evidence="2 3">
    <name type="scientific">Maricaulis maris (strain MCS10)</name>
    <name type="common">Caulobacter maris</name>
    <dbReference type="NCBI Taxonomy" id="394221"/>
    <lineage>
        <taxon>Bacteria</taxon>
        <taxon>Pseudomonadati</taxon>
        <taxon>Pseudomonadota</taxon>
        <taxon>Alphaproteobacteria</taxon>
        <taxon>Maricaulales</taxon>
        <taxon>Maricaulaceae</taxon>
        <taxon>Maricaulis</taxon>
    </lineage>
</organism>
<evidence type="ECO:0000313" key="2">
    <source>
        <dbReference type="EMBL" id="ABI64821.1"/>
    </source>
</evidence>
<dbReference type="AlphaFoldDB" id="Q0ASB6"/>
<keyword evidence="1" id="KW-0472">Membrane</keyword>
<protein>
    <submittedName>
        <fullName evidence="2">Uncharacterized protein</fullName>
    </submittedName>
</protein>
<keyword evidence="3" id="KW-1185">Reference proteome</keyword>
<dbReference type="OrthoDB" id="250722at2"/>
<name>Q0ASB6_MARMM</name>
<evidence type="ECO:0000313" key="3">
    <source>
        <dbReference type="Proteomes" id="UP000001964"/>
    </source>
</evidence>
<feature type="transmembrane region" description="Helical" evidence="1">
    <location>
        <begin position="97"/>
        <end position="118"/>
    </location>
</feature>
<dbReference type="HOGENOM" id="CLU_1146274_0_0_5"/>
<sequence>MPFSQLSSDHIVATLERLAQRARDRFPAASLNNVIDELTGLAKRDRRRSQRLSRPYLLLRSGIFLAVGLALLGLIYVGERVFNWAQATSATADVFTVFEGVEAGLNIVILTAVAIFTLTRVEERLKRSLALDDLHELRSIAHVIDMHQLTKDPTALLRLGPSTNASPVRSMTEFELGRYLDYCAETLSLAGKVAALYAQSSRDPVVIAAVNDIESLTSNMSAKIWQKIDIVRAAQPNDTVAHED</sequence>
<dbReference type="KEGG" id="mmr:Mmar10_0528"/>
<feature type="transmembrane region" description="Helical" evidence="1">
    <location>
        <begin position="56"/>
        <end position="77"/>
    </location>
</feature>
<proteinExistence type="predicted"/>
<dbReference type="Proteomes" id="UP000001964">
    <property type="component" value="Chromosome"/>
</dbReference>
<dbReference type="RefSeq" id="WP_011642468.1">
    <property type="nucleotide sequence ID" value="NC_008347.1"/>
</dbReference>
<accession>Q0ASB6</accession>
<dbReference type="EMBL" id="CP000449">
    <property type="protein sequence ID" value="ABI64821.1"/>
    <property type="molecule type" value="Genomic_DNA"/>
</dbReference>
<keyword evidence="1" id="KW-1133">Transmembrane helix</keyword>
<dbReference type="eggNOG" id="ENOG502ZSEY">
    <property type="taxonomic scope" value="Bacteria"/>
</dbReference>
<gene>
    <name evidence="2" type="ordered locus">Mmar10_0528</name>
</gene>
<dbReference type="STRING" id="394221.Mmar10_0528"/>